<dbReference type="HAMAP" id="MF_00902">
    <property type="entry name" value="TatC"/>
    <property type="match status" value="1"/>
</dbReference>
<dbReference type="eggNOG" id="COG0805">
    <property type="taxonomic scope" value="Bacteria"/>
</dbReference>
<keyword evidence="5" id="KW-0813">Transport</keyword>
<evidence type="ECO:0000313" key="6">
    <source>
        <dbReference type="EMBL" id="EGD57315.1"/>
    </source>
</evidence>
<dbReference type="Pfam" id="PF00902">
    <property type="entry name" value="TatC"/>
    <property type="match status" value="1"/>
</dbReference>
<feature type="transmembrane region" description="Helical" evidence="5">
    <location>
        <begin position="224"/>
        <end position="244"/>
    </location>
</feature>
<evidence type="ECO:0000256" key="1">
    <source>
        <dbReference type="ARBA" id="ARBA00004141"/>
    </source>
</evidence>
<keyword evidence="5" id="KW-1003">Cell membrane</keyword>
<dbReference type="InParanoid" id="F1ZD90"/>
<dbReference type="PANTHER" id="PTHR30371">
    <property type="entry name" value="SEC-INDEPENDENT PROTEIN TRANSLOCASE PROTEIN TATC"/>
    <property type="match status" value="1"/>
</dbReference>
<comment type="caution">
    <text evidence="6">The sequence shown here is derived from an EMBL/GenBank/DDBJ whole genome shotgun (WGS) entry which is preliminary data.</text>
</comment>
<feature type="transmembrane region" description="Helical" evidence="5">
    <location>
        <begin position="26"/>
        <end position="49"/>
    </location>
</feature>
<evidence type="ECO:0000256" key="5">
    <source>
        <dbReference type="HAMAP-Rule" id="MF_00902"/>
    </source>
</evidence>
<comment type="subunit">
    <text evidence="5">The Tat system comprises two distinct complexes: a TatABC complex, containing multiple copies of TatA, TatB and TatC subunits, and a separate TatA complex, containing only TatA subunits. Substrates initially bind to the TatABC complex, which probably triggers association of the separate TatA complex to form the active translocon.</text>
</comment>
<keyword evidence="5" id="KW-0811">Translocation</keyword>
<dbReference type="STRING" id="983920.Y88_3624"/>
<dbReference type="FunCoup" id="F1ZD90">
    <property type="interactions" value="500"/>
</dbReference>
<dbReference type="AlphaFoldDB" id="F1ZD90"/>
<sequence>MINDIDETQAPLLEHLLELRTRLLRCIYALTIAFAICLYFSDGILGILVHPLARAFPEGQGKLIYTKLYGAFFVELKVALFAAFFVSFPIIANQLWAFVAPGLYAREKKAFLPFLVATPILFAMGASLAYFVVMPTAFRWFIGFQGMHGGLQLEALPGVEEYLNLVMQFILAFGTSFLLPVLLMLLNRAGLVTRAQLVAARRYVVVGITALAAVITPPDVVSQLMLAIPLLILFEGTLIVMRFAEAREAAEKAAAEQVVEGGAA</sequence>
<keyword evidence="5" id="KW-0653">Protein transport</keyword>
<name>F1ZD90_9SPHN</name>
<dbReference type="OrthoDB" id="9777044at2"/>
<comment type="function">
    <text evidence="5">Part of the twin-arginine translocation (Tat) system that transports large folded proteins containing a characteristic twin-arginine motif in their signal peptide across membranes. Together with TatB, TatC is part of a receptor directly interacting with Tat signal peptides.</text>
</comment>
<reference evidence="6 7" key="1">
    <citation type="journal article" date="2012" name="J. Bacteriol.">
        <title>Draft Genome Sequence of Novosphingobium nitrogenifigens Y88T.</title>
        <authorList>
            <person name="Strabala T.J."/>
            <person name="Macdonald L."/>
            <person name="Liu V."/>
            <person name="Smit A.M."/>
        </authorList>
    </citation>
    <scope>NUCLEOTIDE SEQUENCE [LARGE SCALE GENOMIC DNA]</scope>
    <source>
        <strain evidence="6 7">DSM 19370</strain>
    </source>
</reference>
<feature type="transmembrane region" description="Helical" evidence="5">
    <location>
        <begin position="111"/>
        <end position="142"/>
    </location>
</feature>
<accession>F1ZD90</accession>
<dbReference type="EMBL" id="AEWJ01000065">
    <property type="protein sequence ID" value="EGD57315.1"/>
    <property type="molecule type" value="Genomic_DNA"/>
</dbReference>
<keyword evidence="4 5" id="KW-0472">Membrane</keyword>
<feature type="transmembrane region" description="Helical" evidence="5">
    <location>
        <begin position="198"/>
        <end position="218"/>
    </location>
</feature>
<keyword evidence="2 5" id="KW-0812">Transmembrane</keyword>
<gene>
    <name evidence="5" type="primary">tatC</name>
    <name evidence="6" type="ORF">Y88_3624</name>
</gene>
<comment type="similarity">
    <text evidence="5">Belongs to the TatC family.</text>
</comment>
<organism evidence="6 7">
    <name type="scientific">Novosphingobium nitrogenifigens DSM 19370</name>
    <dbReference type="NCBI Taxonomy" id="983920"/>
    <lineage>
        <taxon>Bacteria</taxon>
        <taxon>Pseudomonadati</taxon>
        <taxon>Pseudomonadota</taxon>
        <taxon>Alphaproteobacteria</taxon>
        <taxon>Sphingomonadales</taxon>
        <taxon>Sphingomonadaceae</taxon>
        <taxon>Novosphingobium</taxon>
    </lineage>
</organism>
<evidence type="ECO:0000313" key="7">
    <source>
        <dbReference type="Proteomes" id="UP000004728"/>
    </source>
</evidence>
<evidence type="ECO:0000256" key="3">
    <source>
        <dbReference type="ARBA" id="ARBA00022989"/>
    </source>
</evidence>
<evidence type="ECO:0000256" key="2">
    <source>
        <dbReference type="ARBA" id="ARBA00022692"/>
    </source>
</evidence>
<feature type="transmembrane region" description="Helical" evidence="5">
    <location>
        <begin position="78"/>
        <end position="99"/>
    </location>
</feature>
<dbReference type="RefSeq" id="WP_008071654.1">
    <property type="nucleotide sequence ID" value="NZ_AQWK01000004.1"/>
</dbReference>
<dbReference type="InterPro" id="IPR002033">
    <property type="entry name" value="TatC"/>
</dbReference>
<dbReference type="PANTHER" id="PTHR30371:SF0">
    <property type="entry name" value="SEC-INDEPENDENT PROTEIN TRANSLOCASE PROTEIN TATC, CHLOROPLASTIC-RELATED"/>
    <property type="match status" value="1"/>
</dbReference>
<comment type="subcellular location">
    <subcellularLocation>
        <location evidence="5">Cell membrane</location>
        <topology evidence="5">Multi-pass membrane protein</topology>
    </subcellularLocation>
    <subcellularLocation>
        <location evidence="1">Membrane</location>
        <topology evidence="1">Multi-pass membrane protein</topology>
    </subcellularLocation>
</comment>
<dbReference type="GO" id="GO:0009977">
    <property type="term" value="F:proton motive force dependent protein transmembrane transporter activity"/>
    <property type="evidence" value="ECO:0007669"/>
    <property type="project" value="TreeGrafter"/>
</dbReference>
<feature type="transmembrane region" description="Helical" evidence="5">
    <location>
        <begin position="162"/>
        <end position="186"/>
    </location>
</feature>
<dbReference type="HOGENOM" id="CLU_031942_1_0_5"/>
<dbReference type="GO" id="GO:0043953">
    <property type="term" value="P:protein transport by the Tat complex"/>
    <property type="evidence" value="ECO:0007669"/>
    <property type="project" value="UniProtKB-UniRule"/>
</dbReference>
<dbReference type="GO" id="GO:0033281">
    <property type="term" value="C:TAT protein transport complex"/>
    <property type="evidence" value="ECO:0007669"/>
    <property type="project" value="UniProtKB-UniRule"/>
</dbReference>
<keyword evidence="7" id="KW-1185">Reference proteome</keyword>
<evidence type="ECO:0000256" key="4">
    <source>
        <dbReference type="ARBA" id="ARBA00023136"/>
    </source>
</evidence>
<dbReference type="Proteomes" id="UP000004728">
    <property type="component" value="Unassembled WGS sequence"/>
</dbReference>
<dbReference type="NCBIfam" id="TIGR00945">
    <property type="entry name" value="tatC"/>
    <property type="match status" value="1"/>
</dbReference>
<proteinExistence type="inferred from homology"/>
<protein>
    <recommendedName>
        <fullName evidence="5">Sec-independent protein translocase protein TatC</fullName>
    </recommendedName>
</protein>
<dbReference type="PRINTS" id="PR01840">
    <property type="entry name" value="TATCFAMILY"/>
</dbReference>
<keyword evidence="3 5" id="KW-1133">Transmembrane helix</keyword>
<dbReference type="GO" id="GO:0065002">
    <property type="term" value="P:intracellular protein transmembrane transport"/>
    <property type="evidence" value="ECO:0007669"/>
    <property type="project" value="TreeGrafter"/>
</dbReference>